<comment type="caution">
    <text evidence="1">The sequence shown here is derived from an EMBL/GenBank/DDBJ whole genome shotgun (WGS) entry which is preliminary data.</text>
</comment>
<dbReference type="Proteomes" id="UP000075806">
    <property type="component" value="Unassembled WGS sequence"/>
</dbReference>
<dbReference type="OrthoDB" id="1807498at2"/>
<dbReference type="Pfam" id="PF08890">
    <property type="entry name" value="Phage_TAC_5"/>
    <property type="match status" value="1"/>
</dbReference>
<proteinExistence type="predicted"/>
<organism evidence="1 2">
    <name type="scientific">Alkalihalobacillus trypoxylicola</name>
    <dbReference type="NCBI Taxonomy" id="519424"/>
    <lineage>
        <taxon>Bacteria</taxon>
        <taxon>Bacillati</taxon>
        <taxon>Bacillota</taxon>
        <taxon>Bacilli</taxon>
        <taxon>Bacillales</taxon>
        <taxon>Bacillaceae</taxon>
        <taxon>Alkalihalobacillus</taxon>
    </lineage>
</organism>
<dbReference type="InterPro" id="IPR038559">
    <property type="entry name" value="XkdN-like_sf"/>
</dbReference>
<dbReference type="RefSeq" id="WP_061947703.1">
    <property type="nucleotide sequence ID" value="NZ_LTAO01000004.1"/>
</dbReference>
<dbReference type="STRING" id="519424.AZF04_15380"/>
<evidence type="ECO:0000313" key="2">
    <source>
        <dbReference type="Proteomes" id="UP000075806"/>
    </source>
</evidence>
<dbReference type="AlphaFoldDB" id="A0A161Q9B9"/>
<protein>
    <submittedName>
        <fullName evidence="1">Phage portal protein</fullName>
    </submittedName>
</protein>
<keyword evidence="2" id="KW-1185">Reference proteome</keyword>
<dbReference type="EMBL" id="LTAO01000004">
    <property type="protein sequence ID" value="KYG33893.1"/>
    <property type="molecule type" value="Genomic_DNA"/>
</dbReference>
<reference evidence="1" key="1">
    <citation type="submission" date="2016-02" db="EMBL/GenBank/DDBJ databases">
        <title>Genome sequence of Bacillus trypoxylicola KCTC 13244(T).</title>
        <authorList>
            <person name="Jeong H."/>
            <person name="Park S.-H."/>
            <person name="Choi S.-K."/>
        </authorList>
    </citation>
    <scope>NUCLEOTIDE SEQUENCE [LARGE SCALE GENOMIC DNA]</scope>
    <source>
        <strain evidence="1">KCTC 13244</strain>
    </source>
</reference>
<evidence type="ECO:0000313" key="1">
    <source>
        <dbReference type="EMBL" id="KYG33893.1"/>
    </source>
</evidence>
<name>A0A161Q9B9_9BACI</name>
<accession>A0A161Q9B9</accession>
<gene>
    <name evidence="1" type="ORF">AZF04_15380</name>
</gene>
<dbReference type="Gene3D" id="3.30.2220.30">
    <property type="match status" value="1"/>
</dbReference>
<dbReference type="InterPro" id="IPR014986">
    <property type="entry name" value="XkdN-like"/>
</dbReference>
<sequence>MNKNNDNNLEQFVQDISIFMPGNYEEPQEMTAVISKRFKKNNEVIPFIFKAISTDRIDELEKDCTTFKNKKGVGRVKDFDAARFSARIAVETTVYPNFKSKEFTSAYKSPDPIDIAKTVLSVGGEYTNWINKAMEVNGFDEDLDELQELAKN</sequence>